<dbReference type="SUPFAM" id="SSF51905">
    <property type="entry name" value="FAD/NAD(P)-binding domain"/>
    <property type="match status" value="1"/>
</dbReference>
<comment type="cofactor">
    <cofactor evidence="1">
        <name>FAD</name>
        <dbReference type="ChEBI" id="CHEBI:57692"/>
    </cofactor>
</comment>
<proteinExistence type="predicted"/>
<evidence type="ECO:0000259" key="6">
    <source>
        <dbReference type="Pfam" id="PF14759"/>
    </source>
</evidence>
<dbReference type="Proteomes" id="UP001596270">
    <property type="component" value="Unassembled WGS sequence"/>
</dbReference>
<dbReference type="Pfam" id="PF14759">
    <property type="entry name" value="Reductase_C"/>
    <property type="match status" value="1"/>
</dbReference>
<evidence type="ECO:0000313" key="8">
    <source>
        <dbReference type="Proteomes" id="UP001596270"/>
    </source>
</evidence>
<keyword evidence="8" id="KW-1185">Reference proteome</keyword>
<dbReference type="SUPFAM" id="SSF55424">
    <property type="entry name" value="FAD/NAD-linked reductases, dimerisation (C-terminal) domain"/>
    <property type="match status" value="1"/>
</dbReference>
<dbReference type="PRINTS" id="PR00368">
    <property type="entry name" value="FADPNR"/>
</dbReference>
<evidence type="ECO:0000256" key="4">
    <source>
        <dbReference type="ARBA" id="ARBA00023002"/>
    </source>
</evidence>
<dbReference type="Gene3D" id="3.50.50.60">
    <property type="entry name" value="FAD/NAD(P)-binding domain"/>
    <property type="match status" value="2"/>
</dbReference>
<keyword evidence="4" id="KW-0560">Oxidoreductase</keyword>
<evidence type="ECO:0000256" key="2">
    <source>
        <dbReference type="ARBA" id="ARBA00022630"/>
    </source>
</evidence>
<keyword evidence="3" id="KW-0274">FAD</keyword>
<evidence type="ECO:0000256" key="1">
    <source>
        <dbReference type="ARBA" id="ARBA00001974"/>
    </source>
</evidence>
<evidence type="ECO:0000256" key="3">
    <source>
        <dbReference type="ARBA" id="ARBA00022827"/>
    </source>
</evidence>
<dbReference type="InterPro" id="IPR050446">
    <property type="entry name" value="FAD-oxidoreductase/Apoptosis"/>
</dbReference>
<evidence type="ECO:0000313" key="7">
    <source>
        <dbReference type="EMBL" id="MFC6279986.1"/>
    </source>
</evidence>
<name>A0ABW1TQW5_9BURK</name>
<feature type="domain" description="Reductase C-terminal" evidence="6">
    <location>
        <begin position="335"/>
        <end position="422"/>
    </location>
</feature>
<dbReference type="InterPro" id="IPR023753">
    <property type="entry name" value="FAD/NAD-binding_dom"/>
</dbReference>
<feature type="domain" description="FAD/NAD(P)-binding" evidence="5">
    <location>
        <begin position="15"/>
        <end position="316"/>
    </location>
</feature>
<dbReference type="PRINTS" id="PR00411">
    <property type="entry name" value="PNDRDTASEI"/>
</dbReference>
<dbReference type="RefSeq" id="WP_377412056.1">
    <property type="nucleotide sequence ID" value="NZ_JBHSRS010000004.1"/>
</dbReference>
<dbReference type="PANTHER" id="PTHR43557:SF2">
    <property type="entry name" value="RIESKE DOMAIN-CONTAINING PROTEIN-RELATED"/>
    <property type="match status" value="1"/>
</dbReference>
<organism evidence="7 8">
    <name type="scientific">Polaromonas aquatica</name>
    <dbReference type="NCBI Taxonomy" id="332657"/>
    <lineage>
        <taxon>Bacteria</taxon>
        <taxon>Pseudomonadati</taxon>
        <taxon>Pseudomonadota</taxon>
        <taxon>Betaproteobacteria</taxon>
        <taxon>Burkholderiales</taxon>
        <taxon>Comamonadaceae</taxon>
        <taxon>Polaromonas</taxon>
    </lineage>
</organism>
<dbReference type="InterPro" id="IPR028202">
    <property type="entry name" value="Reductase_C"/>
</dbReference>
<protein>
    <submittedName>
        <fullName evidence="7">NAD(P)/FAD-dependent oxidoreductase</fullName>
    </submittedName>
</protein>
<reference evidence="8" key="1">
    <citation type="journal article" date="2019" name="Int. J. Syst. Evol. Microbiol.">
        <title>The Global Catalogue of Microorganisms (GCM) 10K type strain sequencing project: providing services to taxonomists for standard genome sequencing and annotation.</title>
        <authorList>
            <consortium name="The Broad Institute Genomics Platform"/>
            <consortium name="The Broad Institute Genome Sequencing Center for Infectious Disease"/>
            <person name="Wu L."/>
            <person name="Ma J."/>
        </authorList>
    </citation>
    <scope>NUCLEOTIDE SEQUENCE [LARGE SCALE GENOMIC DNA]</scope>
    <source>
        <strain evidence="8">CCUG 39402</strain>
    </source>
</reference>
<comment type="caution">
    <text evidence="7">The sequence shown here is derived from an EMBL/GenBank/DDBJ whole genome shotgun (WGS) entry which is preliminary data.</text>
</comment>
<dbReference type="InterPro" id="IPR016156">
    <property type="entry name" value="FAD/NAD-linked_Rdtase_dimer_sf"/>
</dbReference>
<gene>
    <name evidence="7" type="ORF">ACFQND_01875</name>
</gene>
<dbReference type="PANTHER" id="PTHR43557">
    <property type="entry name" value="APOPTOSIS-INDUCING FACTOR 1"/>
    <property type="match status" value="1"/>
</dbReference>
<dbReference type="Gene3D" id="3.30.390.30">
    <property type="match status" value="1"/>
</dbReference>
<sequence length="423" mass="44659">MQETNNPGPLASDARVVIVGAGQAGGWAARTLRKEGFAGTITLVGDESWPPHERPPLSKSVLLGTAEPASTHLFPDADWAALDIGWMACRCARTLDRQARTLVLDDGTSLPWDRLILCTGGRSRTLIPKGMGENCEALRTINDALRLRERLQSARRLLVIGGGWIGLEVAATARELGLEVTLVEAGDRLCARSLPENVSTWLLELHRRQGVRVMLNTAVSSASKQPDGSVDVRLSPALDAGSTLAVDLVVAGIGMIANDELASAAGLECAGGIVVDASCRTSDPDIFAAGDVAVSPNSWMGCSGRLESWQNAQEQGIAAALSAMGRAVVHDPIPWFWSDQFGVNLQIQGVICDADQVVTRGAVGTPGDDLRLIHFYLREGRIRGVVGLNAAKDVRASKKLIATGASPDAAALADASIPLNKMS</sequence>
<dbReference type="Pfam" id="PF07992">
    <property type="entry name" value="Pyr_redox_2"/>
    <property type="match status" value="1"/>
</dbReference>
<keyword evidence="2" id="KW-0285">Flavoprotein</keyword>
<accession>A0ABW1TQW5</accession>
<dbReference type="EMBL" id="JBHSRS010000004">
    <property type="protein sequence ID" value="MFC6279986.1"/>
    <property type="molecule type" value="Genomic_DNA"/>
</dbReference>
<dbReference type="InterPro" id="IPR036188">
    <property type="entry name" value="FAD/NAD-bd_sf"/>
</dbReference>
<evidence type="ECO:0000259" key="5">
    <source>
        <dbReference type="Pfam" id="PF07992"/>
    </source>
</evidence>